<dbReference type="EMBL" id="NBSK02000009">
    <property type="protein sequence ID" value="KAJ0188588.1"/>
    <property type="molecule type" value="Genomic_DNA"/>
</dbReference>
<keyword evidence="2" id="KW-1185">Reference proteome</keyword>
<evidence type="ECO:0000313" key="2">
    <source>
        <dbReference type="Proteomes" id="UP000235145"/>
    </source>
</evidence>
<proteinExistence type="predicted"/>
<dbReference type="PANTHER" id="PTHR11697">
    <property type="entry name" value="GENERAL TRANSCRIPTION FACTOR 2-RELATED ZINC FINGER PROTEIN"/>
    <property type="match status" value="1"/>
</dbReference>
<dbReference type="Proteomes" id="UP000235145">
    <property type="component" value="Unassembled WGS sequence"/>
</dbReference>
<evidence type="ECO:0008006" key="3">
    <source>
        <dbReference type="Google" id="ProtNLM"/>
    </source>
</evidence>
<dbReference type="PANTHER" id="PTHR11697:SF230">
    <property type="entry name" value="ZINC FINGER, MYM DOMAIN CONTAINING 1"/>
    <property type="match status" value="1"/>
</dbReference>
<dbReference type="InterPro" id="IPR055298">
    <property type="entry name" value="AtLOH3-like"/>
</dbReference>
<reference evidence="1 2" key="1">
    <citation type="journal article" date="2017" name="Nat. Commun.">
        <title>Genome assembly with in vitro proximity ligation data and whole-genome triplication in lettuce.</title>
        <authorList>
            <person name="Reyes-Chin-Wo S."/>
            <person name="Wang Z."/>
            <person name="Yang X."/>
            <person name="Kozik A."/>
            <person name="Arikit S."/>
            <person name="Song C."/>
            <person name="Xia L."/>
            <person name="Froenicke L."/>
            <person name="Lavelle D.O."/>
            <person name="Truco M.J."/>
            <person name="Xia R."/>
            <person name="Zhu S."/>
            <person name="Xu C."/>
            <person name="Xu H."/>
            <person name="Xu X."/>
            <person name="Cox K."/>
            <person name="Korf I."/>
            <person name="Meyers B.C."/>
            <person name="Michelmore R.W."/>
        </authorList>
    </citation>
    <scope>NUCLEOTIDE SEQUENCE [LARGE SCALE GENOMIC DNA]</scope>
    <source>
        <strain evidence="2">cv. Salinas</strain>
        <tissue evidence="1">Seedlings</tissue>
    </source>
</reference>
<comment type="caution">
    <text evidence="1">The sequence shown here is derived from an EMBL/GenBank/DDBJ whole genome shotgun (WGS) entry which is preliminary data.</text>
</comment>
<gene>
    <name evidence="1" type="ORF">LSAT_V11C900477950</name>
</gene>
<sequence>MIFKFWKLNLKITLKMCETMNDLISCKTMELAKMMVEERKNIIFPKVYLILKLTLILPITKTSMEHAFSVMKLVNTDMYIKWVVMIILCHILKKKVLGSNRNNTIVKIYQDIRTRRFQLSSEHVVLHSRLATAYS</sequence>
<evidence type="ECO:0000313" key="1">
    <source>
        <dbReference type="EMBL" id="KAJ0188588.1"/>
    </source>
</evidence>
<dbReference type="AlphaFoldDB" id="A0A9R1UKK4"/>
<name>A0A9R1UKK4_LACSA</name>
<accession>A0A9R1UKK4</accession>
<organism evidence="1 2">
    <name type="scientific">Lactuca sativa</name>
    <name type="common">Garden lettuce</name>
    <dbReference type="NCBI Taxonomy" id="4236"/>
    <lineage>
        <taxon>Eukaryota</taxon>
        <taxon>Viridiplantae</taxon>
        <taxon>Streptophyta</taxon>
        <taxon>Embryophyta</taxon>
        <taxon>Tracheophyta</taxon>
        <taxon>Spermatophyta</taxon>
        <taxon>Magnoliopsida</taxon>
        <taxon>eudicotyledons</taxon>
        <taxon>Gunneridae</taxon>
        <taxon>Pentapetalae</taxon>
        <taxon>asterids</taxon>
        <taxon>campanulids</taxon>
        <taxon>Asterales</taxon>
        <taxon>Asteraceae</taxon>
        <taxon>Cichorioideae</taxon>
        <taxon>Cichorieae</taxon>
        <taxon>Lactucinae</taxon>
        <taxon>Lactuca</taxon>
    </lineage>
</organism>
<protein>
    <recommendedName>
        <fullName evidence="3">HAT C-terminal dimerisation domain-containing protein</fullName>
    </recommendedName>
</protein>